<dbReference type="PRINTS" id="PR00722">
    <property type="entry name" value="CHYMOTRYPSIN"/>
</dbReference>
<evidence type="ECO:0000256" key="5">
    <source>
        <dbReference type="ARBA" id="ARBA00022801"/>
    </source>
</evidence>
<evidence type="ECO:0000313" key="13">
    <source>
        <dbReference type="EnsemblMetazoa" id="XP_016972128.1"/>
    </source>
</evidence>
<evidence type="ECO:0000313" key="15">
    <source>
        <dbReference type="RefSeq" id="XP_016972128.1"/>
    </source>
</evidence>
<evidence type="ECO:0000256" key="8">
    <source>
        <dbReference type="ARBA" id="ARBA00023157"/>
    </source>
</evidence>
<name>A0A6P4EAA1_DRORH</name>
<dbReference type="EC" id="3.4.21.4" evidence="10"/>
<dbReference type="Gene3D" id="2.40.10.10">
    <property type="entry name" value="Trypsin-like serine proteases"/>
    <property type="match status" value="1"/>
</dbReference>
<accession>A0A6P4EAA1</accession>
<dbReference type="InterPro" id="IPR009003">
    <property type="entry name" value="Peptidase_S1_PA"/>
</dbReference>
<evidence type="ECO:0000256" key="6">
    <source>
        <dbReference type="ARBA" id="ARBA00022825"/>
    </source>
</evidence>
<keyword evidence="6" id="KW-0720">Serine protease</keyword>
<dbReference type="FunFam" id="2.40.10.10:FF:000068">
    <property type="entry name" value="transmembrane protease serine 2"/>
    <property type="match status" value="1"/>
</dbReference>
<evidence type="ECO:0000313" key="14">
    <source>
        <dbReference type="Proteomes" id="UP001652680"/>
    </source>
</evidence>
<dbReference type="EnsemblMetazoa" id="XM_017116639.2">
    <property type="protein sequence ID" value="XP_016972128.1"/>
    <property type="gene ID" value="LOC108039588"/>
</dbReference>
<keyword evidence="3" id="KW-0645">Protease</keyword>
<dbReference type="SMART" id="SM00020">
    <property type="entry name" value="Tryp_SPc"/>
    <property type="match status" value="1"/>
</dbReference>
<reference evidence="15" key="2">
    <citation type="submission" date="2025-04" db="UniProtKB">
        <authorList>
            <consortium name="RefSeq"/>
        </authorList>
    </citation>
    <scope>IDENTIFICATION</scope>
</reference>
<dbReference type="CDD" id="cd00190">
    <property type="entry name" value="Tryp_SPc"/>
    <property type="match status" value="1"/>
</dbReference>
<comment type="catalytic activity">
    <reaction evidence="9">
        <text>Preferential cleavage: Arg-|-Xaa, Lys-|-Xaa.</text>
        <dbReference type="EC" id="3.4.21.4"/>
    </reaction>
</comment>
<dbReference type="OMA" id="RGDNHFC"/>
<comment type="subcellular location">
    <subcellularLocation>
        <location evidence="1">Secreted</location>
        <location evidence="1">Extracellular space</location>
    </subcellularLocation>
</comment>
<keyword evidence="7" id="KW-0865">Zymogen</keyword>
<dbReference type="SUPFAM" id="SSF50494">
    <property type="entry name" value="Trypsin-like serine proteases"/>
    <property type="match status" value="1"/>
</dbReference>
<keyword evidence="5" id="KW-0378">Hydrolase</keyword>
<evidence type="ECO:0000256" key="9">
    <source>
        <dbReference type="ARBA" id="ARBA00036320"/>
    </source>
</evidence>
<dbReference type="GeneID" id="108039588"/>
<protein>
    <recommendedName>
        <fullName evidence="10">trypsin</fullName>
        <ecNumber evidence="10">3.4.21.4</ecNumber>
    </recommendedName>
</protein>
<dbReference type="AlphaFoldDB" id="A0A6P4EAA1"/>
<dbReference type="Pfam" id="PF00089">
    <property type="entry name" value="Trypsin"/>
    <property type="match status" value="1"/>
</dbReference>
<dbReference type="InterPro" id="IPR050430">
    <property type="entry name" value="Peptidase_S1"/>
</dbReference>
<dbReference type="InterPro" id="IPR001314">
    <property type="entry name" value="Peptidase_S1A"/>
</dbReference>
<dbReference type="GO" id="GO:0006508">
    <property type="term" value="P:proteolysis"/>
    <property type="evidence" value="ECO:0007669"/>
    <property type="project" value="UniProtKB-KW"/>
</dbReference>
<dbReference type="RefSeq" id="XP_016972128.1">
    <property type="nucleotide sequence ID" value="XM_017116639.1"/>
</dbReference>
<evidence type="ECO:0000256" key="7">
    <source>
        <dbReference type="ARBA" id="ARBA00023145"/>
    </source>
</evidence>
<keyword evidence="14" id="KW-1185">Reference proteome</keyword>
<evidence type="ECO:0000256" key="4">
    <source>
        <dbReference type="ARBA" id="ARBA00022729"/>
    </source>
</evidence>
<dbReference type="GO" id="GO:0004252">
    <property type="term" value="F:serine-type endopeptidase activity"/>
    <property type="evidence" value="ECO:0007669"/>
    <property type="project" value="UniProtKB-EC"/>
</dbReference>
<evidence type="ECO:0000256" key="3">
    <source>
        <dbReference type="ARBA" id="ARBA00022670"/>
    </source>
</evidence>
<dbReference type="PANTHER" id="PTHR24276:SF91">
    <property type="entry name" value="AT26814P-RELATED"/>
    <property type="match status" value="1"/>
</dbReference>
<dbReference type="InterPro" id="IPR018114">
    <property type="entry name" value="TRYPSIN_HIS"/>
</dbReference>
<comment type="similarity">
    <text evidence="2">Belongs to the peptidase S1 family.</text>
</comment>
<gene>
    <name evidence="15" type="primary">LOC108039588</name>
    <name evidence="13" type="synonym">108039588</name>
</gene>
<reference evidence="14" key="1">
    <citation type="journal article" date="2021" name="Elife">
        <title>Highly contiguous assemblies of 101 drosophilid genomes.</title>
        <authorList>
            <person name="Kim B.Y."/>
            <person name="Wang J.R."/>
            <person name="Miller D.E."/>
            <person name="Barmina O."/>
            <person name="Delaney E."/>
            <person name="Thompson A."/>
            <person name="Comeault A.A."/>
            <person name="Peede D."/>
            <person name="D'Agostino E.R."/>
            <person name="Pelaez J."/>
            <person name="Aguilar J.M."/>
            <person name="Haji D."/>
            <person name="Matsunaga T."/>
            <person name="Armstrong E.E."/>
            <person name="Zych M."/>
            <person name="Ogawa Y."/>
            <person name="Stamenkovic-Radak M."/>
            <person name="Jelic M."/>
            <person name="Veselinovic M.S."/>
            <person name="Tanaskovic M."/>
            <person name="Eric P."/>
            <person name="Gao J.J."/>
            <person name="Katoh T.K."/>
            <person name="Toda M.J."/>
            <person name="Watabe H."/>
            <person name="Watada M."/>
            <person name="Davis J.S."/>
            <person name="Moyle L.C."/>
            <person name="Manoli G."/>
            <person name="Bertolini E."/>
            <person name="Kostal V."/>
            <person name="Hawley R.S."/>
            <person name="Takahashi A."/>
            <person name="Jones C.D."/>
            <person name="Price D.K."/>
            <person name="Whiteman N."/>
            <person name="Kopp A."/>
            <person name="Matute D.R."/>
            <person name="Petrov D.A."/>
        </authorList>
    </citation>
    <scope>NUCLEOTIDE SEQUENCE [LARGE SCALE GENOMIC DNA]</scope>
</reference>
<feature type="signal peptide" evidence="11">
    <location>
        <begin position="1"/>
        <end position="19"/>
    </location>
</feature>
<dbReference type="OrthoDB" id="8189841at2759"/>
<dbReference type="GO" id="GO:0005576">
    <property type="term" value="C:extracellular region"/>
    <property type="evidence" value="ECO:0007669"/>
    <property type="project" value="UniProtKB-SubCell"/>
</dbReference>
<dbReference type="InterPro" id="IPR001254">
    <property type="entry name" value="Trypsin_dom"/>
</dbReference>
<dbReference type="InterPro" id="IPR043504">
    <property type="entry name" value="Peptidase_S1_PA_chymotrypsin"/>
</dbReference>
<proteinExistence type="inferred from homology"/>
<evidence type="ECO:0000256" key="1">
    <source>
        <dbReference type="ARBA" id="ARBA00004239"/>
    </source>
</evidence>
<organism evidence="15">
    <name type="scientific">Drosophila rhopaloa</name>
    <name type="common">Fruit fly</name>
    <dbReference type="NCBI Taxonomy" id="1041015"/>
    <lineage>
        <taxon>Eukaryota</taxon>
        <taxon>Metazoa</taxon>
        <taxon>Ecdysozoa</taxon>
        <taxon>Arthropoda</taxon>
        <taxon>Hexapoda</taxon>
        <taxon>Insecta</taxon>
        <taxon>Pterygota</taxon>
        <taxon>Neoptera</taxon>
        <taxon>Endopterygota</taxon>
        <taxon>Diptera</taxon>
        <taxon>Brachycera</taxon>
        <taxon>Muscomorpha</taxon>
        <taxon>Ephydroidea</taxon>
        <taxon>Drosophilidae</taxon>
        <taxon>Drosophila</taxon>
        <taxon>Sophophora</taxon>
    </lineage>
</organism>
<feature type="chain" id="PRO_5028340007" description="trypsin" evidence="11">
    <location>
        <begin position="20"/>
        <end position="298"/>
    </location>
</feature>
<evidence type="ECO:0000256" key="11">
    <source>
        <dbReference type="SAM" id="SignalP"/>
    </source>
</evidence>
<keyword evidence="4 11" id="KW-0732">Signal</keyword>
<reference evidence="13" key="3">
    <citation type="submission" date="2025-05" db="UniProtKB">
        <authorList>
            <consortium name="EnsemblMetazoa"/>
        </authorList>
    </citation>
    <scope>IDENTIFICATION</scope>
</reference>
<keyword evidence="8" id="KW-1015">Disulfide bond</keyword>
<evidence type="ECO:0000259" key="12">
    <source>
        <dbReference type="PROSITE" id="PS50240"/>
    </source>
</evidence>
<dbReference type="PROSITE" id="PS00134">
    <property type="entry name" value="TRYPSIN_HIS"/>
    <property type="match status" value="1"/>
</dbReference>
<dbReference type="PANTHER" id="PTHR24276">
    <property type="entry name" value="POLYSERASE-RELATED"/>
    <property type="match status" value="1"/>
</dbReference>
<feature type="domain" description="Peptidase S1" evidence="12">
    <location>
        <begin position="36"/>
        <end position="272"/>
    </location>
</feature>
<evidence type="ECO:0000256" key="2">
    <source>
        <dbReference type="ARBA" id="ARBA00007664"/>
    </source>
</evidence>
<dbReference type="PROSITE" id="PS50240">
    <property type="entry name" value="TRYPSIN_DOM"/>
    <property type="match status" value="1"/>
</dbReference>
<dbReference type="Proteomes" id="UP001652680">
    <property type="component" value="Unassembled WGS sequence"/>
</dbReference>
<evidence type="ECO:0000256" key="10">
    <source>
        <dbReference type="ARBA" id="ARBA00038868"/>
    </source>
</evidence>
<sequence>MEILTVLIGIILCSSVSKAELGVIGDISDESFEMLISGGHKPKSNRLSRHVVSIRTQNYVRTRGDNHFCSGVLVSSRAVLTAAHCITDRYKASMNPRGLRVVFGNVRRLAAYEESDTRTVDRLVVHPEYQRYKKNDVAMLRLSDRLHSSNHDVLPLLLRKTANVSYGDVCVTVGWGQIYQHGPYADELLYMDVILRPPSFCEKHFPTFLENLFLCVEPDVEGGTCAGDMGGPLICKGALYGLIPGHLGCAGGKAMQFLSFPYYKDWIISTMKSLSDCGFIEASKSVFLTTFILVLVNL</sequence>